<keyword evidence="3" id="KW-1185">Reference proteome</keyword>
<reference evidence="3" key="1">
    <citation type="journal article" date="2017" name="Genome Biol.">
        <title>Comparative genomics reveals high biological diversity and specific adaptations in the industrially and medically important fungal genus Aspergillus.</title>
        <authorList>
            <person name="de Vries R.P."/>
            <person name="Riley R."/>
            <person name="Wiebenga A."/>
            <person name="Aguilar-Osorio G."/>
            <person name="Amillis S."/>
            <person name="Uchima C.A."/>
            <person name="Anderluh G."/>
            <person name="Asadollahi M."/>
            <person name="Askin M."/>
            <person name="Barry K."/>
            <person name="Battaglia E."/>
            <person name="Bayram O."/>
            <person name="Benocci T."/>
            <person name="Braus-Stromeyer S.A."/>
            <person name="Caldana C."/>
            <person name="Canovas D."/>
            <person name="Cerqueira G.C."/>
            <person name="Chen F."/>
            <person name="Chen W."/>
            <person name="Choi C."/>
            <person name="Clum A."/>
            <person name="Dos Santos R.A."/>
            <person name="Damasio A.R."/>
            <person name="Diallinas G."/>
            <person name="Emri T."/>
            <person name="Fekete E."/>
            <person name="Flipphi M."/>
            <person name="Freyberg S."/>
            <person name="Gallo A."/>
            <person name="Gournas C."/>
            <person name="Habgood R."/>
            <person name="Hainaut M."/>
            <person name="Harispe M.L."/>
            <person name="Henrissat B."/>
            <person name="Hilden K.S."/>
            <person name="Hope R."/>
            <person name="Hossain A."/>
            <person name="Karabika E."/>
            <person name="Karaffa L."/>
            <person name="Karanyi Z."/>
            <person name="Krasevec N."/>
            <person name="Kuo A."/>
            <person name="Kusch H."/>
            <person name="LaButti K."/>
            <person name="Lagendijk E.L."/>
            <person name="Lapidus A."/>
            <person name="Levasseur A."/>
            <person name="Lindquist E."/>
            <person name="Lipzen A."/>
            <person name="Logrieco A.F."/>
            <person name="MacCabe A."/>
            <person name="Maekelae M.R."/>
            <person name="Malavazi I."/>
            <person name="Melin P."/>
            <person name="Meyer V."/>
            <person name="Mielnichuk N."/>
            <person name="Miskei M."/>
            <person name="Molnar A.P."/>
            <person name="Mule G."/>
            <person name="Ngan C.Y."/>
            <person name="Orejas M."/>
            <person name="Orosz E."/>
            <person name="Ouedraogo J.P."/>
            <person name="Overkamp K.M."/>
            <person name="Park H.-S."/>
            <person name="Perrone G."/>
            <person name="Piumi F."/>
            <person name="Punt P.J."/>
            <person name="Ram A.F."/>
            <person name="Ramon A."/>
            <person name="Rauscher S."/>
            <person name="Record E."/>
            <person name="Riano-Pachon D.M."/>
            <person name="Robert V."/>
            <person name="Roehrig J."/>
            <person name="Ruller R."/>
            <person name="Salamov A."/>
            <person name="Salih N.S."/>
            <person name="Samson R.A."/>
            <person name="Sandor E."/>
            <person name="Sanguinetti M."/>
            <person name="Schuetze T."/>
            <person name="Sepcic K."/>
            <person name="Shelest E."/>
            <person name="Sherlock G."/>
            <person name="Sophianopoulou V."/>
            <person name="Squina F.M."/>
            <person name="Sun H."/>
            <person name="Susca A."/>
            <person name="Todd R.B."/>
            <person name="Tsang A."/>
            <person name="Unkles S.E."/>
            <person name="van de Wiele N."/>
            <person name="van Rossen-Uffink D."/>
            <person name="Oliveira J.V."/>
            <person name="Vesth T.C."/>
            <person name="Visser J."/>
            <person name="Yu J.-H."/>
            <person name="Zhou M."/>
            <person name="Andersen M.R."/>
            <person name="Archer D.B."/>
            <person name="Baker S.E."/>
            <person name="Benoit I."/>
            <person name="Brakhage A.A."/>
            <person name="Braus G.H."/>
            <person name="Fischer R."/>
            <person name="Frisvad J.C."/>
            <person name="Goldman G.H."/>
            <person name="Houbraken J."/>
            <person name="Oakley B."/>
            <person name="Pocsi I."/>
            <person name="Scazzocchio C."/>
            <person name="Seiboth B."/>
            <person name="vanKuyk P.A."/>
            <person name="Wortman J."/>
            <person name="Dyer P.S."/>
            <person name="Grigoriev I.V."/>
        </authorList>
    </citation>
    <scope>NUCLEOTIDE SEQUENCE [LARGE SCALE GENOMIC DNA]</scope>
    <source>
        <strain evidence="3">CBS 506.65</strain>
    </source>
</reference>
<dbReference type="EMBL" id="KV878339">
    <property type="protein sequence ID" value="OJJ48376.1"/>
    <property type="molecule type" value="Genomic_DNA"/>
</dbReference>
<gene>
    <name evidence="2" type="ORF">ASPZODRAFT_1579219</name>
</gene>
<proteinExistence type="predicted"/>
<name>A0A1L9SMN9_9EURO</name>
<sequence length="145" mass="16182">MTGQGRDTRAAETGLGESHETLPITLARKMTGPTACRQRPLEHHFLSRYEGAAPPPPAPPKSKKEAWWWLTPEEFDWHYQTLCTAAGFSVPSPLPFSHERRWLRALGDKGFSKEFLLGRIIGDCHDGGGVKTKRDCLPTLIECSV</sequence>
<dbReference type="VEuPathDB" id="FungiDB:ASPZODRAFT_1579219"/>
<dbReference type="Proteomes" id="UP000184188">
    <property type="component" value="Unassembled WGS sequence"/>
</dbReference>
<accession>A0A1L9SMN9</accession>
<evidence type="ECO:0000313" key="2">
    <source>
        <dbReference type="EMBL" id="OJJ48376.1"/>
    </source>
</evidence>
<dbReference type="GeneID" id="34612798"/>
<evidence type="ECO:0000256" key="1">
    <source>
        <dbReference type="SAM" id="MobiDB-lite"/>
    </source>
</evidence>
<protein>
    <submittedName>
        <fullName evidence="2">Uncharacterized protein</fullName>
    </submittedName>
</protein>
<evidence type="ECO:0000313" key="3">
    <source>
        <dbReference type="Proteomes" id="UP000184188"/>
    </source>
</evidence>
<dbReference type="RefSeq" id="XP_022582886.1">
    <property type="nucleotide sequence ID" value="XM_022726334.1"/>
</dbReference>
<organism evidence="2 3">
    <name type="scientific">Penicilliopsis zonata CBS 506.65</name>
    <dbReference type="NCBI Taxonomy" id="1073090"/>
    <lineage>
        <taxon>Eukaryota</taxon>
        <taxon>Fungi</taxon>
        <taxon>Dikarya</taxon>
        <taxon>Ascomycota</taxon>
        <taxon>Pezizomycotina</taxon>
        <taxon>Eurotiomycetes</taxon>
        <taxon>Eurotiomycetidae</taxon>
        <taxon>Eurotiales</taxon>
        <taxon>Aspergillaceae</taxon>
        <taxon>Penicilliopsis</taxon>
    </lineage>
</organism>
<dbReference type="AlphaFoldDB" id="A0A1L9SMN9"/>
<feature type="compositionally biased region" description="Basic and acidic residues" evidence="1">
    <location>
        <begin position="1"/>
        <end position="10"/>
    </location>
</feature>
<feature type="region of interest" description="Disordered" evidence="1">
    <location>
        <begin position="1"/>
        <end position="20"/>
    </location>
</feature>